<dbReference type="Pfam" id="PF13167">
    <property type="entry name" value="GTP-bdg_N"/>
    <property type="match status" value="1"/>
</dbReference>
<evidence type="ECO:0000256" key="2">
    <source>
        <dbReference type="ARBA" id="ARBA00022490"/>
    </source>
</evidence>
<keyword evidence="6" id="KW-0342">GTP-binding</keyword>
<dbReference type="Gene3D" id="3.40.50.11060">
    <property type="entry name" value="GTPase HflX, N-terminal domain"/>
    <property type="match status" value="1"/>
</dbReference>
<dbReference type="GO" id="GO:0005525">
    <property type="term" value="F:GTP binding"/>
    <property type="evidence" value="ECO:0007669"/>
    <property type="project" value="UniProtKB-KW"/>
</dbReference>
<dbReference type="NCBIfam" id="TIGR03156">
    <property type="entry name" value="GTP_HflX"/>
    <property type="match status" value="1"/>
</dbReference>
<comment type="subcellular location">
    <subcellularLocation>
        <location evidence="1">Cytoplasm</location>
    </subcellularLocation>
</comment>
<dbReference type="PROSITE" id="PS51705">
    <property type="entry name" value="G_HFLX"/>
    <property type="match status" value="1"/>
</dbReference>
<dbReference type="PRINTS" id="PR00326">
    <property type="entry name" value="GTP1OBG"/>
</dbReference>
<dbReference type="HAMAP" id="MF_00900">
    <property type="entry name" value="GTPase_HflX"/>
    <property type="match status" value="1"/>
</dbReference>
<keyword evidence="5" id="KW-0460">Magnesium</keyword>
<dbReference type="InterPro" id="IPR042108">
    <property type="entry name" value="GTPase_HflX_N_sf"/>
</dbReference>
<dbReference type="GO" id="GO:0005737">
    <property type="term" value="C:cytoplasm"/>
    <property type="evidence" value="ECO:0007669"/>
    <property type="project" value="UniProtKB-SubCell"/>
</dbReference>
<dbReference type="PANTHER" id="PTHR10229:SF0">
    <property type="entry name" value="GTP-BINDING PROTEIN 6-RELATED"/>
    <property type="match status" value="1"/>
</dbReference>
<keyword evidence="2" id="KW-0963">Cytoplasm</keyword>
<dbReference type="InterPro" id="IPR027417">
    <property type="entry name" value="P-loop_NTPase"/>
</dbReference>
<evidence type="ECO:0000256" key="7">
    <source>
        <dbReference type="SAM" id="Coils"/>
    </source>
</evidence>
<dbReference type="FunFam" id="3.40.50.11060:FF:000001">
    <property type="entry name" value="GTPase HflX"/>
    <property type="match status" value="1"/>
</dbReference>
<evidence type="ECO:0000256" key="3">
    <source>
        <dbReference type="ARBA" id="ARBA00022723"/>
    </source>
</evidence>
<keyword evidence="3" id="KW-0479">Metal-binding</keyword>
<feature type="coiled-coil region" evidence="7">
    <location>
        <begin position="159"/>
        <end position="186"/>
    </location>
</feature>
<sequence length="431" mass="48803">MVESVFQKAVIVQVELPKKRERSSSLKAFDEFKELVLSSGAEISDEDFSKQAKPTSGLFITKGKAERIKDSLEQTESELVIFNHDLTPSQERNLENIFQARVLDRTGLILDIFAERASSHIGKLQVELAQLSHLSTRLVRGWSHLERQKGGIGLRGPGETQLETDRRLLNQRIKNIKNKLSKSHKQREVNRYSRNKSNKTLVALVGYTNAGKTTLFNLLTESQLYVANKLFATLDSVTRKNNVSGLEDILFSDTVGFISDLPTELIESFKATLDELKSADILVHVVDISDPDFIYKTEQVLLILKELEISNIPCIRVNNKSDKVDIDEISNGTSNNNNEVWVSALKNTGMEHLVNSIQFNRKKFMVKEWIELEPNQGKIRAKLYSLGRVLEETTSETGLIQLRLEIDKNELNNLISNKGIDLKNNKIKEAI</sequence>
<dbReference type="Pfam" id="PF01926">
    <property type="entry name" value="MMR_HSR1"/>
    <property type="match status" value="1"/>
</dbReference>
<dbReference type="Gene3D" id="6.10.250.2860">
    <property type="match status" value="1"/>
</dbReference>
<dbReference type="PANTHER" id="PTHR10229">
    <property type="entry name" value="GTP-BINDING PROTEIN HFLX"/>
    <property type="match status" value="1"/>
</dbReference>
<evidence type="ECO:0000313" key="9">
    <source>
        <dbReference type="EMBL" id="SVA33264.1"/>
    </source>
</evidence>
<dbReference type="GO" id="GO:0043022">
    <property type="term" value="F:ribosome binding"/>
    <property type="evidence" value="ECO:0007669"/>
    <property type="project" value="TreeGrafter"/>
</dbReference>
<protein>
    <recommendedName>
        <fullName evidence="8">Hflx-type G domain-containing protein</fullName>
    </recommendedName>
</protein>
<dbReference type="InterPro" id="IPR016496">
    <property type="entry name" value="GTPase_HflX"/>
</dbReference>
<dbReference type="Gene3D" id="3.40.50.300">
    <property type="entry name" value="P-loop containing nucleotide triphosphate hydrolases"/>
    <property type="match status" value="1"/>
</dbReference>
<dbReference type="InterPro" id="IPR032305">
    <property type="entry name" value="GTP-bd_M"/>
</dbReference>
<evidence type="ECO:0000256" key="4">
    <source>
        <dbReference type="ARBA" id="ARBA00022741"/>
    </source>
</evidence>
<name>A0A381UZ81_9ZZZZ</name>
<dbReference type="AlphaFoldDB" id="A0A381UZ81"/>
<dbReference type="SUPFAM" id="SSF52540">
    <property type="entry name" value="P-loop containing nucleoside triphosphate hydrolases"/>
    <property type="match status" value="1"/>
</dbReference>
<evidence type="ECO:0000256" key="5">
    <source>
        <dbReference type="ARBA" id="ARBA00022842"/>
    </source>
</evidence>
<dbReference type="PIRSF" id="PIRSF006809">
    <property type="entry name" value="GTP-binding_hflX_prd"/>
    <property type="match status" value="1"/>
</dbReference>
<keyword evidence="7" id="KW-0175">Coiled coil</keyword>
<feature type="domain" description="Hflx-type G" evidence="8">
    <location>
        <begin position="200"/>
        <end position="353"/>
    </location>
</feature>
<proteinExistence type="inferred from homology"/>
<dbReference type="EMBL" id="UINC01007427">
    <property type="protein sequence ID" value="SVA33264.1"/>
    <property type="molecule type" value="Genomic_DNA"/>
</dbReference>
<dbReference type="GO" id="GO:0046872">
    <property type="term" value="F:metal ion binding"/>
    <property type="evidence" value="ECO:0007669"/>
    <property type="project" value="UniProtKB-KW"/>
</dbReference>
<evidence type="ECO:0000256" key="1">
    <source>
        <dbReference type="ARBA" id="ARBA00004496"/>
    </source>
</evidence>
<dbReference type="InterPro" id="IPR006073">
    <property type="entry name" value="GTP-bd"/>
</dbReference>
<dbReference type="InterPro" id="IPR030394">
    <property type="entry name" value="G_HFLX_dom"/>
</dbReference>
<accession>A0A381UZ81</accession>
<organism evidence="9">
    <name type="scientific">marine metagenome</name>
    <dbReference type="NCBI Taxonomy" id="408172"/>
    <lineage>
        <taxon>unclassified sequences</taxon>
        <taxon>metagenomes</taxon>
        <taxon>ecological metagenomes</taxon>
    </lineage>
</organism>
<evidence type="ECO:0000259" key="8">
    <source>
        <dbReference type="PROSITE" id="PS51705"/>
    </source>
</evidence>
<dbReference type="CDD" id="cd01878">
    <property type="entry name" value="HflX"/>
    <property type="match status" value="1"/>
</dbReference>
<gene>
    <name evidence="9" type="ORF">METZ01_LOCUS86118</name>
</gene>
<dbReference type="InterPro" id="IPR025121">
    <property type="entry name" value="GTPase_HflX_N"/>
</dbReference>
<evidence type="ECO:0000256" key="6">
    <source>
        <dbReference type="ARBA" id="ARBA00023134"/>
    </source>
</evidence>
<dbReference type="Pfam" id="PF16360">
    <property type="entry name" value="GTP-bdg_M"/>
    <property type="match status" value="1"/>
</dbReference>
<reference evidence="9" key="1">
    <citation type="submission" date="2018-05" db="EMBL/GenBank/DDBJ databases">
        <authorList>
            <person name="Lanie J.A."/>
            <person name="Ng W.-L."/>
            <person name="Kazmierczak K.M."/>
            <person name="Andrzejewski T.M."/>
            <person name="Davidsen T.M."/>
            <person name="Wayne K.J."/>
            <person name="Tettelin H."/>
            <person name="Glass J.I."/>
            <person name="Rusch D."/>
            <person name="Podicherti R."/>
            <person name="Tsui H.-C.T."/>
            <person name="Winkler M.E."/>
        </authorList>
    </citation>
    <scope>NUCLEOTIDE SEQUENCE</scope>
</reference>
<keyword evidence="4" id="KW-0547">Nucleotide-binding</keyword>